<gene>
    <name evidence="3" type="ORF">AC578_8280</name>
</gene>
<evidence type="ECO:0000313" key="4">
    <source>
        <dbReference type="Proteomes" id="UP000070133"/>
    </source>
</evidence>
<evidence type="ECO:0000256" key="2">
    <source>
        <dbReference type="SAM" id="Phobius"/>
    </source>
</evidence>
<dbReference type="Proteomes" id="UP000070133">
    <property type="component" value="Unassembled WGS sequence"/>
</dbReference>
<dbReference type="STRING" id="321146.A0A139GU43"/>
<keyword evidence="4" id="KW-1185">Reference proteome</keyword>
<name>A0A139GU43_9PEZI</name>
<protein>
    <submittedName>
        <fullName evidence="3">Uncharacterized protein</fullName>
    </submittedName>
</protein>
<evidence type="ECO:0000313" key="3">
    <source>
        <dbReference type="EMBL" id="KXS93714.1"/>
    </source>
</evidence>
<feature type="compositionally biased region" description="Low complexity" evidence="1">
    <location>
        <begin position="141"/>
        <end position="155"/>
    </location>
</feature>
<sequence>MTSLGTKCVKDTMSAPHLEQGLSTTDGLPENSRGYAGMSNQRAELMRKEAYRTTRAVTMITFFCVGLLLVYHSFTVQSVTQSLDSSAGISQGNDTGHAFWNQDTNVDITVKTNINTLAGQVAVAEIIPDESYTADPKHHQSGCSSGAVSSHSSTGLVKRSGVDAASQQERTLETRSAQADKGKTPAYLAPPAPQGHDSSSPADTSSSDEAGTLESLGGRLTYEQAVAKGIRYIQLMKQQPKSKDEARLWTEKEIKDQGWVDHSEAGKVVSPSGIATLLKSFAPQFITTLEPDWRHTNKIAGSFLKKPILPTQAFYQQIINARAGVIFITNAHGPQKEGAKRSRAGSRLPELQHLSDFSYMAWSEAAKASKRSRKTLQKVVRCSIDNKDTKHIIARVTKEAQPGSLPYSRRMSFKAGSEQYSALLGTENGVGVAYLLAKHQTTLGWKVIDSIEVFYDQGFAYIVFNIRDVTPKSDKSGAAGPSKSFIYLLWDASSQLPRFENSSFLSPQAQIFPLQSKNLCARNKLNTSKTINGKQSYQGKPLKIWYVVPAITAPITVVIQHQAKILIFRYLLFLCAFVSPLGTQAKALPNKRSLIAVRYA</sequence>
<dbReference type="EMBL" id="LFZN01000398">
    <property type="protein sequence ID" value="KXS93717.1"/>
    <property type="molecule type" value="Genomic_DNA"/>
</dbReference>
<feature type="region of interest" description="Disordered" evidence="1">
    <location>
        <begin position="15"/>
        <end position="36"/>
    </location>
</feature>
<feature type="compositionally biased region" description="Low complexity" evidence="1">
    <location>
        <begin position="197"/>
        <end position="208"/>
    </location>
</feature>
<evidence type="ECO:0000256" key="1">
    <source>
        <dbReference type="SAM" id="MobiDB-lite"/>
    </source>
</evidence>
<feature type="region of interest" description="Disordered" evidence="1">
    <location>
        <begin position="133"/>
        <end position="216"/>
    </location>
</feature>
<keyword evidence="2" id="KW-0472">Membrane</keyword>
<comment type="caution">
    <text evidence="3">The sequence shown here is derived from an EMBL/GenBank/DDBJ whole genome shotgun (WGS) entry which is preliminary data.</text>
</comment>
<keyword evidence="2" id="KW-1133">Transmembrane helix</keyword>
<reference evidence="3 4" key="1">
    <citation type="submission" date="2015-07" db="EMBL/GenBank/DDBJ databases">
        <title>Comparative genomics of the Sigatoka disease complex on banana suggests a link between parallel evolutionary changes in Pseudocercospora fijiensis and Pseudocercospora eumusae and increased virulence on the banana host.</title>
        <authorList>
            <person name="Chang T.-C."/>
            <person name="Salvucci A."/>
            <person name="Crous P.W."/>
            <person name="Stergiopoulos I."/>
        </authorList>
    </citation>
    <scope>NUCLEOTIDE SEQUENCE [LARGE SCALE GENOMIC DNA]</scope>
    <source>
        <strain evidence="3 4">CBS 114824</strain>
    </source>
</reference>
<keyword evidence="2" id="KW-0812">Transmembrane</keyword>
<feature type="transmembrane region" description="Helical" evidence="2">
    <location>
        <begin position="56"/>
        <end position="74"/>
    </location>
</feature>
<feature type="compositionally biased region" description="Basic and acidic residues" evidence="1">
    <location>
        <begin position="170"/>
        <end position="183"/>
    </location>
</feature>
<organism evidence="3 4">
    <name type="scientific">Pseudocercospora eumusae</name>
    <dbReference type="NCBI Taxonomy" id="321146"/>
    <lineage>
        <taxon>Eukaryota</taxon>
        <taxon>Fungi</taxon>
        <taxon>Dikarya</taxon>
        <taxon>Ascomycota</taxon>
        <taxon>Pezizomycotina</taxon>
        <taxon>Dothideomycetes</taxon>
        <taxon>Dothideomycetidae</taxon>
        <taxon>Mycosphaerellales</taxon>
        <taxon>Mycosphaerellaceae</taxon>
        <taxon>Pseudocercospora</taxon>
    </lineage>
</organism>
<dbReference type="AlphaFoldDB" id="A0A139GU43"/>
<accession>A0A139GU43</accession>
<proteinExistence type="predicted"/>
<dbReference type="EMBL" id="LFZN01000398">
    <property type="protein sequence ID" value="KXS93714.1"/>
    <property type="molecule type" value="Genomic_DNA"/>
</dbReference>